<keyword evidence="3" id="KW-1185">Reference proteome</keyword>
<evidence type="ECO:0000313" key="2">
    <source>
        <dbReference type="EMBL" id="TFJ84454.1"/>
    </source>
</evidence>
<dbReference type="AlphaFoldDB" id="A0A4D9D0N5"/>
<feature type="transmembrane region" description="Helical" evidence="1">
    <location>
        <begin position="55"/>
        <end position="73"/>
    </location>
</feature>
<name>A0A4D9D0N5_9STRA</name>
<dbReference type="EMBL" id="SDOX01000019">
    <property type="protein sequence ID" value="TFJ84454.1"/>
    <property type="molecule type" value="Genomic_DNA"/>
</dbReference>
<gene>
    <name evidence="2" type="ORF">NSK_004439</name>
</gene>
<protein>
    <submittedName>
        <fullName evidence="2">Uncharacterized protein</fullName>
    </submittedName>
</protein>
<dbReference type="OrthoDB" id="15596at2759"/>
<evidence type="ECO:0000313" key="3">
    <source>
        <dbReference type="Proteomes" id="UP000355283"/>
    </source>
</evidence>
<keyword evidence="1" id="KW-0812">Transmembrane</keyword>
<reference evidence="2" key="1">
    <citation type="submission" date="2019-01" db="EMBL/GenBank/DDBJ databases">
        <title>Nuclear Genome Assembly of the Microalgal Biofuel strain Nannochloropsis salina CCMP1776.</title>
        <authorList>
            <person name="Hovde B."/>
        </authorList>
    </citation>
    <scope>NUCLEOTIDE SEQUENCE [LARGE SCALE GENOMIC DNA]</scope>
    <source>
        <strain evidence="2">CCMP1776</strain>
    </source>
</reference>
<comment type="caution">
    <text evidence="2">The sequence shown here is derived from an EMBL/GenBank/DDBJ whole genome shotgun (WGS) entry which is preliminary data.</text>
</comment>
<dbReference type="Proteomes" id="UP000355283">
    <property type="component" value="Unassembled WGS sequence"/>
</dbReference>
<accession>A0A4D9D0N5</accession>
<organism evidence="2 3">
    <name type="scientific">Nannochloropsis salina CCMP1776</name>
    <dbReference type="NCBI Taxonomy" id="1027361"/>
    <lineage>
        <taxon>Eukaryota</taxon>
        <taxon>Sar</taxon>
        <taxon>Stramenopiles</taxon>
        <taxon>Ochrophyta</taxon>
        <taxon>Eustigmatophyceae</taxon>
        <taxon>Eustigmatales</taxon>
        <taxon>Monodopsidaceae</taxon>
        <taxon>Microchloropsis</taxon>
        <taxon>Microchloropsis salina</taxon>
    </lineage>
</organism>
<keyword evidence="1" id="KW-0472">Membrane</keyword>
<sequence>MHIHAISPAVEKDKDPYAKKKEVNYQLLLPLLYAPVLPLIRIGLRGRIPQRQIDFIFGAAVLTALGHAGYIMSRDSSV</sequence>
<feature type="transmembrane region" description="Helical" evidence="1">
    <location>
        <begin position="23"/>
        <end position="43"/>
    </location>
</feature>
<keyword evidence="1" id="KW-1133">Transmembrane helix</keyword>
<proteinExistence type="predicted"/>
<evidence type="ECO:0000256" key="1">
    <source>
        <dbReference type="SAM" id="Phobius"/>
    </source>
</evidence>